<keyword evidence="3" id="KW-0067">ATP-binding</keyword>
<dbReference type="InterPro" id="IPR050611">
    <property type="entry name" value="ABCF"/>
</dbReference>
<name>A0ABS2RE18_9ACTN</name>
<dbReference type="CDD" id="cd03221">
    <property type="entry name" value="ABCF_EF-3"/>
    <property type="match status" value="2"/>
</dbReference>
<evidence type="ECO:0000313" key="7">
    <source>
        <dbReference type="Proteomes" id="UP000704762"/>
    </source>
</evidence>
<evidence type="ECO:0000259" key="5">
    <source>
        <dbReference type="PROSITE" id="PS50893"/>
    </source>
</evidence>
<dbReference type="Gene3D" id="3.40.50.300">
    <property type="entry name" value="P-loop containing nucleotide triphosphate hydrolases"/>
    <property type="match status" value="2"/>
</dbReference>
<dbReference type="InterPro" id="IPR003593">
    <property type="entry name" value="AAA+_ATPase"/>
</dbReference>
<dbReference type="PANTHER" id="PTHR19211">
    <property type="entry name" value="ATP-BINDING TRANSPORT PROTEIN-RELATED"/>
    <property type="match status" value="1"/>
</dbReference>
<evidence type="ECO:0000256" key="2">
    <source>
        <dbReference type="ARBA" id="ARBA00022741"/>
    </source>
</evidence>
<dbReference type="RefSeq" id="WP_204915952.1">
    <property type="nucleotide sequence ID" value="NZ_BAAAQP010000003.1"/>
</dbReference>
<keyword evidence="7" id="KW-1185">Reference proteome</keyword>
<reference evidence="6 7" key="1">
    <citation type="submission" date="2021-01" db="EMBL/GenBank/DDBJ databases">
        <title>Sequencing the genomes of 1000 actinobacteria strains.</title>
        <authorList>
            <person name="Klenk H.-P."/>
        </authorList>
    </citation>
    <scope>NUCLEOTIDE SEQUENCE [LARGE SCALE GENOMIC DNA]</scope>
    <source>
        <strain evidence="6 7">DSM 18662</strain>
    </source>
</reference>
<proteinExistence type="predicted"/>
<dbReference type="PROSITE" id="PS50893">
    <property type="entry name" value="ABC_TRANSPORTER_2"/>
    <property type="match status" value="2"/>
</dbReference>
<dbReference type="Pfam" id="PF12848">
    <property type="entry name" value="ABC_tran_Xtn"/>
    <property type="match status" value="1"/>
</dbReference>
<dbReference type="PANTHER" id="PTHR19211:SF69">
    <property type="entry name" value="ATP-BINDING PROTEIN UUP"/>
    <property type="match status" value="1"/>
</dbReference>
<dbReference type="InterPro" id="IPR032781">
    <property type="entry name" value="ABC_tran_Xtn"/>
</dbReference>
<evidence type="ECO:0000256" key="4">
    <source>
        <dbReference type="SAM" id="MobiDB-lite"/>
    </source>
</evidence>
<dbReference type="SMART" id="SM00382">
    <property type="entry name" value="AAA"/>
    <property type="match status" value="2"/>
</dbReference>
<sequence>MAHVELNNVSYLLPDGRPLLRDVSFRVGDGAKVALVGANGCGKTTLLRIIADDLEPVEGSVGRSGGLGVMSQFIGTGRGVRTVTDLLLSVAPPLVREAAAALDLAEVALMDRDDEAHQLAYAAALADWGDAGGYQAEVLWDVCCVESFGVDYQRSKWRDVMTLSGGEQKRLVLHSLLRGPDGVLVLDEPDNYLDVPSKRWLEQQLQQTPKTVLFVSHDRELLANSADLVVTLEGDQEGNTAWVHGGGFASYHEARMDRHARFEEMRRRWAEHRRRLQELVRALQIAKSSKTQAAQSRLRRHEALEPPEPPRQQQIKMRLAGGRTGVRALTCESLALEGLTEPFDLEVFYGERVAVLGANGTGKSHFLRLLAAWPETDAVAHQGSWKLGARVVPGHFSQTHEHPELAGRTLLSILWEDCAQQAEAAASALYRYELSAAREQRFETLSGGQQARFQILMLELSGATMLILDEPTDNLDVDSAEALELALDGFDGTVISVTHDRWFARSHDRFLVFGADGKVNEAPTAQWDY</sequence>
<dbReference type="InterPro" id="IPR027417">
    <property type="entry name" value="P-loop_NTPase"/>
</dbReference>
<feature type="domain" description="ABC transporter" evidence="5">
    <location>
        <begin position="324"/>
        <end position="529"/>
    </location>
</feature>
<evidence type="ECO:0000256" key="1">
    <source>
        <dbReference type="ARBA" id="ARBA00022737"/>
    </source>
</evidence>
<evidence type="ECO:0000313" key="6">
    <source>
        <dbReference type="EMBL" id="MBM7797230.1"/>
    </source>
</evidence>
<accession>A0ABS2RE18</accession>
<dbReference type="EMBL" id="JAFBCF010000001">
    <property type="protein sequence ID" value="MBM7797230.1"/>
    <property type="molecule type" value="Genomic_DNA"/>
</dbReference>
<dbReference type="Proteomes" id="UP000704762">
    <property type="component" value="Unassembled WGS sequence"/>
</dbReference>
<protein>
    <submittedName>
        <fullName evidence="6">ATPase subunit of ABC transporter with duplicated ATPase domains</fullName>
    </submittedName>
</protein>
<dbReference type="Pfam" id="PF00005">
    <property type="entry name" value="ABC_tran"/>
    <property type="match status" value="2"/>
</dbReference>
<organism evidence="6 7">
    <name type="scientific">Microlunatus panaciterrae</name>
    <dbReference type="NCBI Taxonomy" id="400768"/>
    <lineage>
        <taxon>Bacteria</taxon>
        <taxon>Bacillati</taxon>
        <taxon>Actinomycetota</taxon>
        <taxon>Actinomycetes</taxon>
        <taxon>Propionibacteriales</taxon>
        <taxon>Propionibacteriaceae</taxon>
        <taxon>Microlunatus</taxon>
    </lineage>
</organism>
<keyword evidence="1" id="KW-0677">Repeat</keyword>
<dbReference type="SUPFAM" id="SSF52540">
    <property type="entry name" value="P-loop containing nucleoside triphosphate hydrolases"/>
    <property type="match status" value="2"/>
</dbReference>
<evidence type="ECO:0000256" key="3">
    <source>
        <dbReference type="ARBA" id="ARBA00022840"/>
    </source>
</evidence>
<feature type="region of interest" description="Disordered" evidence="4">
    <location>
        <begin position="290"/>
        <end position="312"/>
    </location>
</feature>
<gene>
    <name evidence="6" type="ORF">JOE57_000151</name>
</gene>
<dbReference type="InterPro" id="IPR003439">
    <property type="entry name" value="ABC_transporter-like_ATP-bd"/>
</dbReference>
<keyword evidence="2" id="KW-0547">Nucleotide-binding</keyword>
<comment type="caution">
    <text evidence="6">The sequence shown here is derived from an EMBL/GenBank/DDBJ whole genome shotgun (WGS) entry which is preliminary data.</text>
</comment>
<feature type="domain" description="ABC transporter" evidence="5">
    <location>
        <begin position="4"/>
        <end position="256"/>
    </location>
</feature>